<keyword evidence="3" id="KW-0812">Transmembrane</keyword>
<dbReference type="Proteomes" id="UP000217895">
    <property type="component" value="Chromosome"/>
</dbReference>
<keyword evidence="5" id="KW-1185">Reference proteome</keyword>
<organism evidence="4 5">
    <name type="scientific">Leptolyngbya boryana NIES-2135</name>
    <dbReference type="NCBI Taxonomy" id="1973484"/>
    <lineage>
        <taxon>Bacteria</taxon>
        <taxon>Bacillati</taxon>
        <taxon>Cyanobacteriota</taxon>
        <taxon>Cyanophyceae</taxon>
        <taxon>Leptolyngbyales</taxon>
        <taxon>Leptolyngbyaceae</taxon>
        <taxon>Leptolyngbya group</taxon>
        <taxon>Leptolyngbya</taxon>
    </lineage>
</organism>
<evidence type="ECO:0000313" key="5">
    <source>
        <dbReference type="Proteomes" id="UP000217895"/>
    </source>
</evidence>
<proteinExistence type="predicted"/>
<keyword evidence="1" id="KW-0042">Antenna complex</keyword>
<dbReference type="GO" id="GO:0030089">
    <property type="term" value="C:phycobilisome"/>
    <property type="evidence" value="ECO:0007669"/>
    <property type="project" value="UniProtKB-KW"/>
</dbReference>
<name>A0A1Z4JBW5_LEPBY</name>
<reference evidence="4 5" key="1">
    <citation type="submission" date="2017-06" db="EMBL/GenBank/DDBJ databases">
        <title>Genome sequencing of cyanobaciteial culture collection at National Institute for Environmental Studies (NIES).</title>
        <authorList>
            <person name="Hirose Y."/>
            <person name="Shimura Y."/>
            <person name="Fujisawa T."/>
            <person name="Nakamura Y."/>
            <person name="Kawachi M."/>
        </authorList>
    </citation>
    <scope>NUCLEOTIDE SEQUENCE [LARGE SCALE GENOMIC DNA]</scope>
    <source>
        <strain evidence="4 5">NIES-2135</strain>
    </source>
</reference>
<feature type="transmembrane region" description="Helical" evidence="3">
    <location>
        <begin position="860"/>
        <end position="880"/>
    </location>
</feature>
<keyword evidence="3" id="KW-1133">Transmembrane helix</keyword>
<protein>
    <submittedName>
        <fullName evidence="4">VCBS repeat-containing protein</fullName>
    </submittedName>
</protein>
<gene>
    <name evidence="4" type="ORF">NIES2135_09820</name>
</gene>
<dbReference type="EMBL" id="AP018203">
    <property type="protein sequence ID" value="BAY54168.1"/>
    <property type="molecule type" value="Genomic_DNA"/>
</dbReference>
<evidence type="ECO:0000313" key="4">
    <source>
        <dbReference type="EMBL" id="BAY54168.1"/>
    </source>
</evidence>
<dbReference type="SUPFAM" id="SSF48371">
    <property type="entry name" value="ARM repeat"/>
    <property type="match status" value="1"/>
</dbReference>
<evidence type="ECO:0000256" key="3">
    <source>
        <dbReference type="SAM" id="Phobius"/>
    </source>
</evidence>
<dbReference type="Gene3D" id="1.25.10.10">
    <property type="entry name" value="Leucine-rich Repeat Variant"/>
    <property type="match status" value="1"/>
</dbReference>
<accession>A0A1Z4JBW5</accession>
<evidence type="ECO:0000256" key="1">
    <source>
        <dbReference type="ARBA" id="ARBA00022549"/>
    </source>
</evidence>
<dbReference type="InterPro" id="IPR016024">
    <property type="entry name" value="ARM-type_fold"/>
</dbReference>
<dbReference type="InterPro" id="IPR011989">
    <property type="entry name" value="ARM-like"/>
</dbReference>
<sequence>MSQPNLEQSIFEDVDVGGDFTVGDITQIGSQTVIQQKPDFFEPALDRYKPSTFKSPNLISQLLTRLTNQRFLVLAGSSDVDKDSLAKHTAACLIESLSAQRMEAISKEWYRSSDPQSIDIELQNTEKTTVFILTQVNPQSFGYDLARIQKAANLCKHYIVMSTDVTFAAWRQPSSTKLFWYELSRGSVADAPQLINTLSQEEALSNWYHHHLKQPRDRLLALGLSFFDGLFDDQFFAALEEIVERVWQRRDASLRALDYRDLENLHTFFNFTETKNQGTKIAIRFPKQRRTLFKIAWHSDRRQILSALPVLVDLIRQSVVGRLANLELYGSDTKCKEIRTVIAETISDIGSISENAIQTTLLQLSADPNTDVQATAAYAMARWRDPEYSLDQQLFKTLHSWLDLMQARHIIAQVEAILRGRNSESSKSSKAEDYIKITVALTISYAALYDAPRGMEGSTGLSQECCDLLEKLATDPSPVVRDVFLSYTLPRALQIHLRQLRQWLQDKIQQQVSPTHSHSAIINFNQAIAASLAGTYRRDSEATIKILEHWEDEGRKRLSEVIDPAKVTSRESLLATVARTYGEIEPQPELGQLTASSIVDRLQQMLQGEKHPFVREAILFALCRQARSHFDEIEFQLQSLVANLQESEWQEIADLLSDIYVEQRVQLSGGDYWSAKPIQIGNYSYRYQIWTKQARPQTQIEEAMYHSWLTSESNPAAQQIALRAANAFADRVDRDEEQEQQRILNNLDREQTAIVPQPKQMPTRSTYNPLVKHFVPWLAVFLKWLQYGLFKRIYCNALTGRWSYYQNTVSNILPEALKQDLSSRFTMAFVIGRLRGLGSRDVQIIVDLLDLSIVIAKNPGSVVIIGLLLVGGLGWLLTLFGR</sequence>
<keyword evidence="2" id="KW-0605">Phycobilisome</keyword>
<evidence type="ECO:0000256" key="2">
    <source>
        <dbReference type="ARBA" id="ARBA00022738"/>
    </source>
</evidence>
<keyword evidence="3" id="KW-0472">Membrane</keyword>
<dbReference type="AlphaFoldDB" id="A0A1Z4JBW5"/>